<organism evidence="1 2">
    <name type="scientific">Neohortaea acidophila</name>
    <dbReference type="NCBI Taxonomy" id="245834"/>
    <lineage>
        <taxon>Eukaryota</taxon>
        <taxon>Fungi</taxon>
        <taxon>Dikarya</taxon>
        <taxon>Ascomycota</taxon>
        <taxon>Pezizomycotina</taxon>
        <taxon>Dothideomycetes</taxon>
        <taxon>Dothideomycetidae</taxon>
        <taxon>Mycosphaerellales</taxon>
        <taxon>Teratosphaeriaceae</taxon>
        <taxon>Neohortaea</taxon>
    </lineage>
</organism>
<evidence type="ECO:0008006" key="3">
    <source>
        <dbReference type="Google" id="ProtNLM"/>
    </source>
</evidence>
<evidence type="ECO:0000313" key="2">
    <source>
        <dbReference type="Proteomes" id="UP000799767"/>
    </source>
</evidence>
<dbReference type="SUPFAM" id="SSF56112">
    <property type="entry name" value="Protein kinase-like (PK-like)"/>
    <property type="match status" value="1"/>
</dbReference>
<dbReference type="Gene3D" id="1.10.510.10">
    <property type="entry name" value="Transferase(Phosphotransferase) domain 1"/>
    <property type="match status" value="1"/>
</dbReference>
<reference evidence="1" key="1">
    <citation type="journal article" date="2020" name="Stud. Mycol.">
        <title>101 Dothideomycetes genomes: a test case for predicting lifestyles and emergence of pathogens.</title>
        <authorList>
            <person name="Haridas S."/>
            <person name="Albert R."/>
            <person name="Binder M."/>
            <person name="Bloem J."/>
            <person name="Labutti K."/>
            <person name="Salamov A."/>
            <person name="Andreopoulos B."/>
            <person name="Baker S."/>
            <person name="Barry K."/>
            <person name="Bills G."/>
            <person name="Bluhm B."/>
            <person name="Cannon C."/>
            <person name="Castanera R."/>
            <person name="Culley D."/>
            <person name="Daum C."/>
            <person name="Ezra D."/>
            <person name="Gonzalez J."/>
            <person name="Henrissat B."/>
            <person name="Kuo A."/>
            <person name="Liang C."/>
            <person name="Lipzen A."/>
            <person name="Lutzoni F."/>
            <person name="Magnuson J."/>
            <person name="Mondo S."/>
            <person name="Nolan M."/>
            <person name="Ohm R."/>
            <person name="Pangilinan J."/>
            <person name="Park H.-J."/>
            <person name="Ramirez L."/>
            <person name="Alfaro M."/>
            <person name="Sun H."/>
            <person name="Tritt A."/>
            <person name="Yoshinaga Y."/>
            <person name="Zwiers L.-H."/>
            <person name="Turgeon B."/>
            <person name="Goodwin S."/>
            <person name="Spatafora J."/>
            <person name="Crous P."/>
            <person name="Grigoriev I."/>
        </authorList>
    </citation>
    <scope>NUCLEOTIDE SEQUENCE</scope>
    <source>
        <strain evidence="1">CBS 113389</strain>
    </source>
</reference>
<dbReference type="OrthoDB" id="5401170at2759"/>
<accession>A0A6A6PPG5</accession>
<dbReference type="AlphaFoldDB" id="A0A6A6PPG5"/>
<dbReference type="GeneID" id="54475003"/>
<sequence length="259" mass="29515">MADRTLTVEDADRLLDTTVVFPDINAAFQRLQPITNFRKDDTEARILYICRRVALGDAVADSGVDQGSEGDLYILKCKVQAPSQLAGGLVDPIEGPSSHTLDELKALKIFADTDSPSLPHLISWKTAVQGADGPMPGGYIAYVVMTRMPGLDLLELKFWSMPEDLQEEIRKRFLVAIKHIWRLGFQPYDCALRNILWESDTRTLSIVDFEHYRPATKDPINMNEREEMTKWGILKQPLPQFHWQAWRQAEDLSGFPEKW</sequence>
<name>A0A6A6PPG5_9PEZI</name>
<dbReference type="InterPro" id="IPR011009">
    <property type="entry name" value="Kinase-like_dom_sf"/>
</dbReference>
<proteinExistence type="predicted"/>
<gene>
    <name evidence="1" type="ORF">BDY17DRAFT_300073</name>
</gene>
<dbReference type="RefSeq" id="XP_033588570.1">
    <property type="nucleotide sequence ID" value="XM_033734001.1"/>
</dbReference>
<dbReference type="Proteomes" id="UP000799767">
    <property type="component" value="Unassembled WGS sequence"/>
</dbReference>
<keyword evidence="2" id="KW-1185">Reference proteome</keyword>
<protein>
    <recommendedName>
        <fullName evidence="3">Protein kinase domain-containing protein</fullName>
    </recommendedName>
</protein>
<evidence type="ECO:0000313" key="1">
    <source>
        <dbReference type="EMBL" id="KAF2482000.1"/>
    </source>
</evidence>
<dbReference type="EMBL" id="MU001637">
    <property type="protein sequence ID" value="KAF2482000.1"/>
    <property type="molecule type" value="Genomic_DNA"/>
</dbReference>